<feature type="signal peptide" evidence="2">
    <location>
        <begin position="1"/>
        <end position="17"/>
    </location>
</feature>
<reference evidence="4" key="1">
    <citation type="submission" date="2017-03" db="EMBL/GenBank/DDBJ databases">
        <title>Phytopthora megakarya and P. palmivora, two closely related causual agents of cacao black pod achieved similar genome size and gene model numbers by different mechanisms.</title>
        <authorList>
            <person name="Ali S."/>
            <person name="Shao J."/>
            <person name="Larry D.J."/>
            <person name="Kronmiller B."/>
            <person name="Shen D."/>
            <person name="Strem M.D."/>
            <person name="Melnick R.L."/>
            <person name="Guiltinan M.J."/>
            <person name="Tyler B.M."/>
            <person name="Meinhardt L.W."/>
            <person name="Bailey B.A."/>
        </authorList>
    </citation>
    <scope>NUCLEOTIDE SEQUENCE [LARGE SCALE GENOMIC DNA]</scope>
    <source>
        <strain evidence="4">zdho120</strain>
    </source>
</reference>
<keyword evidence="2" id="KW-0732">Signal</keyword>
<protein>
    <submittedName>
        <fullName evidence="3">RxLR effector protein</fullName>
    </submittedName>
</protein>
<dbReference type="Proteomes" id="UP000198211">
    <property type="component" value="Unassembled WGS sequence"/>
</dbReference>
<accession>A0A225UTB6</accession>
<sequence>MRLFVFLILLMSTTVCGHTSAGMVHNEDTALNTQHVILDTMGRRLRGNHKQKTQEDEERAVAGAALARGLGGKGNAAVTAAIRARLKRLRVPKKVITLMVGGGLVSIVAAFLLHDNAKETK</sequence>
<evidence type="ECO:0000313" key="4">
    <source>
        <dbReference type="Proteomes" id="UP000198211"/>
    </source>
</evidence>
<dbReference type="AlphaFoldDB" id="A0A225UTB6"/>
<dbReference type="EMBL" id="NBNE01012027">
    <property type="protein sequence ID" value="OWY96151.1"/>
    <property type="molecule type" value="Genomic_DNA"/>
</dbReference>
<proteinExistence type="predicted"/>
<keyword evidence="1" id="KW-1133">Transmembrane helix</keyword>
<gene>
    <name evidence="3" type="ORF">PHMEG_00033660</name>
</gene>
<feature type="transmembrane region" description="Helical" evidence="1">
    <location>
        <begin position="95"/>
        <end position="113"/>
    </location>
</feature>
<keyword evidence="4" id="KW-1185">Reference proteome</keyword>
<feature type="chain" id="PRO_5012781946" evidence="2">
    <location>
        <begin position="18"/>
        <end position="121"/>
    </location>
</feature>
<evidence type="ECO:0000256" key="2">
    <source>
        <dbReference type="SAM" id="SignalP"/>
    </source>
</evidence>
<keyword evidence="1" id="KW-0472">Membrane</keyword>
<comment type="caution">
    <text evidence="3">The sequence shown here is derived from an EMBL/GenBank/DDBJ whole genome shotgun (WGS) entry which is preliminary data.</text>
</comment>
<evidence type="ECO:0000313" key="3">
    <source>
        <dbReference type="EMBL" id="OWY96151.1"/>
    </source>
</evidence>
<evidence type="ECO:0000256" key="1">
    <source>
        <dbReference type="SAM" id="Phobius"/>
    </source>
</evidence>
<keyword evidence="1" id="KW-0812">Transmembrane</keyword>
<organism evidence="3 4">
    <name type="scientific">Phytophthora megakarya</name>
    <dbReference type="NCBI Taxonomy" id="4795"/>
    <lineage>
        <taxon>Eukaryota</taxon>
        <taxon>Sar</taxon>
        <taxon>Stramenopiles</taxon>
        <taxon>Oomycota</taxon>
        <taxon>Peronosporomycetes</taxon>
        <taxon>Peronosporales</taxon>
        <taxon>Peronosporaceae</taxon>
        <taxon>Phytophthora</taxon>
    </lineage>
</organism>
<name>A0A225UTB6_9STRA</name>